<dbReference type="EMBL" id="JAAQHG020000015">
    <property type="protein sequence ID" value="KAL1586239.1"/>
    <property type="molecule type" value="Genomic_DNA"/>
</dbReference>
<organism evidence="1 2">
    <name type="scientific">Cladosporium halotolerans</name>
    <dbReference type="NCBI Taxonomy" id="1052096"/>
    <lineage>
        <taxon>Eukaryota</taxon>
        <taxon>Fungi</taxon>
        <taxon>Dikarya</taxon>
        <taxon>Ascomycota</taxon>
        <taxon>Pezizomycotina</taxon>
        <taxon>Dothideomycetes</taxon>
        <taxon>Dothideomycetidae</taxon>
        <taxon>Cladosporiales</taxon>
        <taxon>Cladosporiaceae</taxon>
        <taxon>Cladosporium</taxon>
    </lineage>
</organism>
<sequence>MTDSPAHLKQIRPLAFILNVRMTILAIDLSAFLAAIKPPYDAVIRESECVFFNLGVVEPFDPLTGGKPADDGKGEVVVSFSEGWNCSLEWFSNVQLKKEYYDEYRSITVPMYRKPPAFEIVRPDEEFCHYKVGM</sequence>
<dbReference type="AlphaFoldDB" id="A0AB34KMI1"/>
<dbReference type="GeneID" id="96006816"/>
<evidence type="ECO:0000313" key="2">
    <source>
        <dbReference type="Proteomes" id="UP000803884"/>
    </source>
</evidence>
<dbReference type="Proteomes" id="UP000803884">
    <property type="component" value="Unassembled WGS sequence"/>
</dbReference>
<protein>
    <submittedName>
        <fullName evidence="1">Uncharacterized protein</fullName>
    </submittedName>
</protein>
<reference evidence="1 2" key="1">
    <citation type="journal article" date="2020" name="Microbiol. Resour. Announc.">
        <title>Draft Genome Sequence of a Cladosporium Species Isolated from the Mesophotic Ascidian Didemnum maculosum.</title>
        <authorList>
            <person name="Gioti A."/>
            <person name="Siaperas R."/>
            <person name="Nikolaivits E."/>
            <person name="Le Goff G."/>
            <person name="Ouazzani J."/>
            <person name="Kotoulas G."/>
            <person name="Topakas E."/>
        </authorList>
    </citation>
    <scope>NUCLEOTIDE SEQUENCE [LARGE SCALE GENOMIC DNA]</scope>
    <source>
        <strain evidence="1 2">TM138-S3</strain>
    </source>
</reference>
<accession>A0AB34KMI1</accession>
<gene>
    <name evidence="1" type="ORF">WHR41_05373</name>
</gene>
<dbReference type="RefSeq" id="XP_069229344.1">
    <property type="nucleotide sequence ID" value="XM_069373978.1"/>
</dbReference>
<name>A0AB34KMI1_9PEZI</name>
<proteinExistence type="predicted"/>
<keyword evidence="2" id="KW-1185">Reference proteome</keyword>
<evidence type="ECO:0000313" key="1">
    <source>
        <dbReference type="EMBL" id="KAL1586239.1"/>
    </source>
</evidence>
<comment type="caution">
    <text evidence="1">The sequence shown here is derived from an EMBL/GenBank/DDBJ whole genome shotgun (WGS) entry which is preliminary data.</text>
</comment>